<feature type="region of interest" description="Disordered" evidence="1">
    <location>
        <begin position="564"/>
        <end position="617"/>
    </location>
</feature>
<organism evidence="2 3">
    <name type="scientific">Trichomonascus ciferrii</name>
    <dbReference type="NCBI Taxonomy" id="44093"/>
    <lineage>
        <taxon>Eukaryota</taxon>
        <taxon>Fungi</taxon>
        <taxon>Dikarya</taxon>
        <taxon>Ascomycota</taxon>
        <taxon>Saccharomycotina</taxon>
        <taxon>Dipodascomycetes</taxon>
        <taxon>Dipodascales</taxon>
        <taxon>Trichomonascaceae</taxon>
        <taxon>Trichomonascus</taxon>
        <taxon>Trichomonascus ciferrii complex</taxon>
    </lineage>
</organism>
<evidence type="ECO:0000313" key="3">
    <source>
        <dbReference type="Proteomes" id="UP000761534"/>
    </source>
</evidence>
<comment type="caution">
    <text evidence="2">The sequence shown here is derived from an EMBL/GenBank/DDBJ whole genome shotgun (WGS) entry which is preliminary data.</text>
</comment>
<dbReference type="Proteomes" id="UP000761534">
    <property type="component" value="Unassembled WGS sequence"/>
</dbReference>
<keyword evidence="3" id="KW-1185">Reference proteome</keyword>
<evidence type="ECO:0000313" key="2">
    <source>
        <dbReference type="EMBL" id="KAA8917773.1"/>
    </source>
</evidence>
<accession>A0A642VEH0</accession>
<dbReference type="VEuPathDB" id="FungiDB:TRICI_000081"/>
<feature type="compositionally biased region" description="Polar residues" evidence="1">
    <location>
        <begin position="564"/>
        <end position="588"/>
    </location>
</feature>
<feature type="region of interest" description="Disordered" evidence="1">
    <location>
        <begin position="389"/>
        <end position="492"/>
    </location>
</feature>
<feature type="compositionally biased region" description="Polar residues" evidence="1">
    <location>
        <begin position="444"/>
        <end position="474"/>
    </location>
</feature>
<feature type="compositionally biased region" description="Basic and acidic residues" evidence="1">
    <location>
        <begin position="512"/>
        <end position="525"/>
    </location>
</feature>
<name>A0A642VEH0_9ASCO</name>
<feature type="compositionally biased region" description="Polar residues" evidence="1">
    <location>
        <begin position="541"/>
        <end position="552"/>
    </location>
</feature>
<dbReference type="EMBL" id="SWFS01000011">
    <property type="protein sequence ID" value="KAA8917773.1"/>
    <property type="molecule type" value="Genomic_DNA"/>
</dbReference>
<feature type="region of interest" description="Disordered" evidence="1">
    <location>
        <begin position="512"/>
        <end position="552"/>
    </location>
</feature>
<feature type="region of interest" description="Disordered" evidence="1">
    <location>
        <begin position="327"/>
        <end position="368"/>
    </location>
</feature>
<evidence type="ECO:0000256" key="1">
    <source>
        <dbReference type="SAM" id="MobiDB-lite"/>
    </source>
</evidence>
<reference evidence="2" key="1">
    <citation type="journal article" date="2019" name="G3 (Bethesda)">
        <title>Genome Assemblies of Two Rare Opportunistic Yeast Pathogens: Diutina rugosa (syn. Candida rugosa) and Trichomonascus ciferrii (syn. Candida ciferrii).</title>
        <authorList>
            <person name="Mixao V."/>
            <person name="Saus E."/>
            <person name="Hansen A.P."/>
            <person name="Lass-Florl C."/>
            <person name="Gabaldon T."/>
        </authorList>
    </citation>
    <scope>NUCLEOTIDE SEQUENCE</scope>
    <source>
        <strain evidence="2">CBS 4856</strain>
    </source>
</reference>
<sequence length="735" mass="84070">MQIDKAVDSILESIEKEEVYRYSTRAFEYLAKICLLFGKKKRKFLILNQYLSKLEMVEDEELVKALLDNLVESEDWKVAFLLCRLISKSSSLRLSASKYVLKTPLAKEIGKLVYNNIDDFTLTNFIVEFIGRAIPQRKVTVGDPFISRLWGIYDPVLLWKEFPFRAMAGDQKTIEYIKKVAMAYINNNRSEQSRPRTNFMPMVCLNISGIKYSFQDENHIILQIKDQSIFLWYPTANVNAQSANCPLELLEIDLASLAKPPATAPLNITLYFESRVHHREYAAIDTTTTRKQLKLTLFPPSIEAEQDLIDAITTRCALPLLSLQRLKEQKSKTTNTDSSDKKPREKKTVSRSLQLIATKNDKTELAPNTIDDQLAAEETTIGSMNQFVNYSPEDVNETVDPHTSKAKRKTNHIPDSQQPPTKKKLVTLPQPTVQKNKPDCTIPPSLSQELAASTLPSPDSSNQSMSTSQPKETLSQQQQPEEPEYSYERDDNPVIILDDDDYYQLSQNFDNKAPEESEQATERKQPAPTPPPKVHEKNENPVLSQQVSRSQTKTLPTFHPAFEQQPQKTPTEQHPPNNQPLNPSSRQEYTLPDHHQPPRQESTLPLPENNPPRCHTLSDYHQAVKPLPQNTSHTAIPQPREPVPFPPQKQPLFNHSLLHDELEEINNQIYSSLKSGSRQIIKRLQRVQNILNPENHSLFLSKYYQDLHEIQTKRQNIKASLTTFVATNKWSPVDI</sequence>
<gene>
    <name evidence="2" type="ORF">TRICI_000081</name>
</gene>
<dbReference type="AlphaFoldDB" id="A0A642VEH0"/>
<feature type="compositionally biased region" description="Basic and acidic residues" evidence="1">
    <location>
        <begin position="338"/>
        <end position="348"/>
    </location>
</feature>
<proteinExistence type="predicted"/>
<protein>
    <submittedName>
        <fullName evidence="2">Uncharacterized protein</fullName>
    </submittedName>
</protein>